<evidence type="ECO:0000256" key="1">
    <source>
        <dbReference type="SAM" id="MobiDB-lite"/>
    </source>
</evidence>
<gene>
    <name evidence="2" type="ORF">QBC36DRAFT_372774</name>
</gene>
<organism evidence="2 3">
    <name type="scientific">Triangularia setosa</name>
    <dbReference type="NCBI Taxonomy" id="2587417"/>
    <lineage>
        <taxon>Eukaryota</taxon>
        <taxon>Fungi</taxon>
        <taxon>Dikarya</taxon>
        <taxon>Ascomycota</taxon>
        <taxon>Pezizomycotina</taxon>
        <taxon>Sordariomycetes</taxon>
        <taxon>Sordariomycetidae</taxon>
        <taxon>Sordariales</taxon>
        <taxon>Podosporaceae</taxon>
        <taxon>Triangularia</taxon>
    </lineage>
</organism>
<protein>
    <submittedName>
        <fullName evidence="2">Uncharacterized protein</fullName>
    </submittedName>
</protein>
<accession>A0AAN6WAC3</accession>
<reference evidence="2" key="2">
    <citation type="submission" date="2023-05" db="EMBL/GenBank/DDBJ databases">
        <authorList>
            <consortium name="Lawrence Berkeley National Laboratory"/>
            <person name="Steindorff A."/>
            <person name="Hensen N."/>
            <person name="Bonometti L."/>
            <person name="Westerberg I."/>
            <person name="Brannstrom I.O."/>
            <person name="Guillou S."/>
            <person name="Cros-Aarteil S."/>
            <person name="Calhoun S."/>
            <person name="Haridas S."/>
            <person name="Kuo A."/>
            <person name="Mondo S."/>
            <person name="Pangilinan J."/>
            <person name="Riley R."/>
            <person name="Labutti K."/>
            <person name="Andreopoulos B."/>
            <person name="Lipzen A."/>
            <person name="Chen C."/>
            <person name="Yanf M."/>
            <person name="Daum C."/>
            <person name="Ng V."/>
            <person name="Clum A."/>
            <person name="Ohm R."/>
            <person name="Martin F."/>
            <person name="Silar P."/>
            <person name="Natvig D."/>
            <person name="Lalanne C."/>
            <person name="Gautier V."/>
            <person name="Ament-Velasquez S.L."/>
            <person name="Kruys A."/>
            <person name="Hutchinson M.I."/>
            <person name="Powell A.J."/>
            <person name="Barry K."/>
            <person name="Miller A.N."/>
            <person name="Grigoriev I.V."/>
            <person name="Debuchy R."/>
            <person name="Gladieux P."/>
            <person name="Thoren M.H."/>
            <person name="Johannesson H."/>
        </authorList>
    </citation>
    <scope>NUCLEOTIDE SEQUENCE</scope>
    <source>
        <strain evidence="2">CBS 892.96</strain>
    </source>
</reference>
<name>A0AAN6WAC3_9PEZI</name>
<dbReference type="Proteomes" id="UP001302321">
    <property type="component" value="Unassembled WGS sequence"/>
</dbReference>
<comment type="caution">
    <text evidence="2">The sequence shown here is derived from an EMBL/GenBank/DDBJ whole genome shotgun (WGS) entry which is preliminary data.</text>
</comment>
<evidence type="ECO:0000313" key="3">
    <source>
        <dbReference type="Proteomes" id="UP001302321"/>
    </source>
</evidence>
<dbReference type="EMBL" id="MU866179">
    <property type="protein sequence ID" value="KAK4176952.1"/>
    <property type="molecule type" value="Genomic_DNA"/>
</dbReference>
<sequence>MSPSKLYHTTGEYVIVDDDDNGKIIINSPTANHVFLVCKPKSDHELAHRNQREEALLVSIKEGEGMMLESIEKDEPGPGRAGCERPPMKRSFETMDEIPKYEGPPPKVLVFEGSSLLENRSGICHAVHEVFTTVFPEYRMPSQDEVMDAYSYTGCWPDILAHCGVPNRMYSARRKRSEEVYLQSYVDYDGVDKMTFFSDSVRVLRAAKEEGFVMVLLTVETTLVVDAMLKFGTTDIFDIYLDKENAWISRGADAPPRPIKSNELVAAYDEYLKDKGLKVEEQLLTTTAHTGRDTNALKLEDVMVVEGTIKGLESHLEKGEDGAFWGCKLCYVARTEAELKEEMEALLDLEVEDLDEFGYSLFGLVLPATAPARPVAASGPTILSADLTMEDIIEITDGEDNAEEEEVVEEEVVEEEVVEEEVVEEEQGLH</sequence>
<reference evidence="2" key="1">
    <citation type="journal article" date="2023" name="Mol. Phylogenet. Evol.">
        <title>Genome-scale phylogeny and comparative genomics of the fungal order Sordariales.</title>
        <authorList>
            <person name="Hensen N."/>
            <person name="Bonometti L."/>
            <person name="Westerberg I."/>
            <person name="Brannstrom I.O."/>
            <person name="Guillou S."/>
            <person name="Cros-Aarteil S."/>
            <person name="Calhoun S."/>
            <person name="Haridas S."/>
            <person name="Kuo A."/>
            <person name="Mondo S."/>
            <person name="Pangilinan J."/>
            <person name="Riley R."/>
            <person name="LaButti K."/>
            <person name="Andreopoulos B."/>
            <person name="Lipzen A."/>
            <person name="Chen C."/>
            <person name="Yan M."/>
            <person name="Daum C."/>
            <person name="Ng V."/>
            <person name="Clum A."/>
            <person name="Steindorff A."/>
            <person name="Ohm R.A."/>
            <person name="Martin F."/>
            <person name="Silar P."/>
            <person name="Natvig D.O."/>
            <person name="Lalanne C."/>
            <person name="Gautier V."/>
            <person name="Ament-Velasquez S.L."/>
            <person name="Kruys A."/>
            <person name="Hutchinson M.I."/>
            <person name="Powell A.J."/>
            <person name="Barry K."/>
            <person name="Miller A.N."/>
            <person name="Grigoriev I.V."/>
            <person name="Debuchy R."/>
            <person name="Gladieux P."/>
            <person name="Hiltunen Thoren M."/>
            <person name="Johannesson H."/>
        </authorList>
    </citation>
    <scope>NUCLEOTIDE SEQUENCE</scope>
    <source>
        <strain evidence="2">CBS 892.96</strain>
    </source>
</reference>
<keyword evidence="3" id="KW-1185">Reference proteome</keyword>
<proteinExistence type="predicted"/>
<dbReference type="AlphaFoldDB" id="A0AAN6WAC3"/>
<evidence type="ECO:0000313" key="2">
    <source>
        <dbReference type="EMBL" id="KAK4176952.1"/>
    </source>
</evidence>
<feature type="region of interest" description="Disordered" evidence="1">
    <location>
        <begin position="400"/>
        <end position="430"/>
    </location>
</feature>